<feature type="region of interest" description="Disordered" evidence="9">
    <location>
        <begin position="167"/>
        <end position="205"/>
    </location>
</feature>
<dbReference type="GO" id="GO:0015250">
    <property type="term" value="F:water channel activity"/>
    <property type="evidence" value="ECO:0007669"/>
    <property type="project" value="TreeGrafter"/>
</dbReference>
<proteinExistence type="inferred from homology"/>
<protein>
    <submittedName>
        <fullName evidence="11">Uncharacterized protein</fullName>
    </submittedName>
</protein>
<evidence type="ECO:0000256" key="1">
    <source>
        <dbReference type="ARBA" id="ARBA00004128"/>
    </source>
</evidence>
<evidence type="ECO:0000256" key="6">
    <source>
        <dbReference type="ARBA" id="ARBA00022989"/>
    </source>
</evidence>
<evidence type="ECO:0000256" key="2">
    <source>
        <dbReference type="ARBA" id="ARBA00022448"/>
    </source>
</evidence>
<gene>
    <name evidence="11" type="ORF">WN944_016339</name>
</gene>
<evidence type="ECO:0000256" key="4">
    <source>
        <dbReference type="ARBA" id="ARBA00022692"/>
    </source>
</evidence>
<dbReference type="GO" id="GO:0005774">
    <property type="term" value="C:vacuolar membrane"/>
    <property type="evidence" value="ECO:0007669"/>
    <property type="project" value="UniProtKB-SubCell"/>
</dbReference>
<evidence type="ECO:0000256" key="10">
    <source>
        <dbReference type="SAM" id="Phobius"/>
    </source>
</evidence>
<keyword evidence="7 10" id="KW-0472">Membrane</keyword>
<dbReference type="Proteomes" id="UP001428341">
    <property type="component" value="Unassembled WGS sequence"/>
</dbReference>
<evidence type="ECO:0000313" key="12">
    <source>
        <dbReference type="Proteomes" id="UP001428341"/>
    </source>
</evidence>
<comment type="subcellular location">
    <subcellularLocation>
        <location evidence="1">Vacuole membrane</location>
        <topology evidence="1">Multi-pass membrane protein</topology>
    </subcellularLocation>
</comment>
<feature type="transmembrane region" description="Helical" evidence="10">
    <location>
        <begin position="546"/>
        <end position="566"/>
    </location>
</feature>
<dbReference type="PANTHER" id="PTHR45665">
    <property type="entry name" value="AQUAPORIN-8"/>
    <property type="match status" value="1"/>
</dbReference>
<feature type="transmembrane region" description="Helical" evidence="10">
    <location>
        <begin position="500"/>
        <end position="518"/>
    </location>
</feature>
<name>A0AAP0QKA9_9ROSI</name>
<sequence length="586" mass="65291">MGAQAQFLLQASTYFTSSFSSSSSISHSNVFTNKSNIKYSINILTCCSSRSRSNWDTTASGNGRFRFNFEDDLFTEDGYDGDFSAKPRNWWSDYNYDYDYEDDWEFDEEEDESWILKIFKAFGWMLPAIAIPLLLGTAPNALFMALIPLGQSVLSLAFDKLWGRTGNIPKSRPRTRRKQKPFARAASSTKTSQSKQKNEAANGRRSYQSWVVADGVSYDKRDKSGPKFGGWDDLDKKGENHGYRAARKPPSQKKSEWPKQQKKVEGFTRISALRWWIHCTHCLKSSRSDVNLSSLRELNLSRVAALVIEKLVTRSQSSVQPRSAMARRRYELGKAEEATQPETLKAIVAEFLATFTFVFATEGSILALDEQLGKYEDTHEVISTSRLVAIAGTHACSLFLAVSMSLNISGGHVNPAVTFGALVAGRISLLRASLYCLAQLFRSVVASLLLRLVIFAGPRPVGFPLAFDRDWLGLIIEAAMTFGLVYTFYATTMDPRKSHLTTIAPLAMGFFAGANILIRGPFHGASMNPARAFGPALVGWRWTKNWIYWVGPLVGGGLGAITYEYMVMPSETPVLHHCIQQSCTSS</sequence>
<evidence type="ECO:0000256" key="8">
    <source>
        <dbReference type="ARBA" id="ARBA00038477"/>
    </source>
</evidence>
<dbReference type="InterPro" id="IPR023271">
    <property type="entry name" value="Aquaporin-like"/>
</dbReference>
<evidence type="ECO:0000256" key="9">
    <source>
        <dbReference type="SAM" id="MobiDB-lite"/>
    </source>
</evidence>
<keyword evidence="5" id="KW-0677">Repeat</keyword>
<feature type="compositionally biased region" description="Basic and acidic residues" evidence="9">
    <location>
        <begin position="233"/>
        <end position="242"/>
    </location>
</feature>
<accession>A0AAP0QKA9</accession>
<dbReference type="AlphaFoldDB" id="A0AAP0QKA9"/>
<comment type="caution">
    <text evidence="11">The sequence shown here is derived from an EMBL/GenBank/DDBJ whole genome shotgun (WGS) entry which is preliminary data.</text>
</comment>
<dbReference type="PANTHER" id="PTHR45665:SF23">
    <property type="entry name" value="AQUAPORIN TIP3-2-RELATED"/>
    <property type="match status" value="1"/>
</dbReference>
<evidence type="ECO:0000313" key="11">
    <source>
        <dbReference type="EMBL" id="KAK9201138.1"/>
    </source>
</evidence>
<keyword evidence="12" id="KW-1185">Reference proteome</keyword>
<dbReference type="EMBL" id="JBCGBO010000005">
    <property type="protein sequence ID" value="KAK9201138.1"/>
    <property type="molecule type" value="Genomic_DNA"/>
</dbReference>
<feature type="transmembrane region" description="Helical" evidence="10">
    <location>
        <begin position="434"/>
        <end position="456"/>
    </location>
</feature>
<dbReference type="CDD" id="cd00333">
    <property type="entry name" value="MIP"/>
    <property type="match status" value="1"/>
</dbReference>
<dbReference type="InterPro" id="IPR000425">
    <property type="entry name" value="MIP"/>
</dbReference>
<organism evidence="11 12">
    <name type="scientific">Citrus x changshan-huyou</name>
    <dbReference type="NCBI Taxonomy" id="2935761"/>
    <lineage>
        <taxon>Eukaryota</taxon>
        <taxon>Viridiplantae</taxon>
        <taxon>Streptophyta</taxon>
        <taxon>Embryophyta</taxon>
        <taxon>Tracheophyta</taxon>
        <taxon>Spermatophyta</taxon>
        <taxon>Magnoliopsida</taxon>
        <taxon>eudicotyledons</taxon>
        <taxon>Gunneridae</taxon>
        <taxon>Pentapetalae</taxon>
        <taxon>rosids</taxon>
        <taxon>malvids</taxon>
        <taxon>Sapindales</taxon>
        <taxon>Rutaceae</taxon>
        <taxon>Aurantioideae</taxon>
        <taxon>Citrus</taxon>
    </lineage>
</organism>
<dbReference type="InterPro" id="IPR034294">
    <property type="entry name" value="Aquaporin_transptr"/>
</dbReference>
<keyword evidence="3" id="KW-0926">Vacuole</keyword>
<comment type="similarity">
    <text evidence="8">Belongs to the MIP/aquaporin (TC 1.A.8) family. TIP (TC 1.A.8.10) subfamily.</text>
</comment>
<evidence type="ECO:0000256" key="3">
    <source>
        <dbReference type="ARBA" id="ARBA00022554"/>
    </source>
</evidence>
<dbReference type="InterPro" id="IPR022357">
    <property type="entry name" value="MIP_CS"/>
</dbReference>
<dbReference type="SUPFAM" id="SSF81338">
    <property type="entry name" value="Aquaporin-like"/>
    <property type="match status" value="1"/>
</dbReference>
<evidence type="ECO:0000256" key="5">
    <source>
        <dbReference type="ARBA" id="ARBA00022737"/>
    </source>
</evidence>
<feature type="region of interest" description="Disordered" evidence="9">
    <location>
        <begin position="227"/>
        <end position="261"/>
    </location>
</feature>
<keyword evidence="6 10" id="KW-1133">Transmembrane helix</keyword>
<keyword evidence="2" id="KW-0813">Transport</keyword>
<reference evidence="11 12" key="1">
    <citation type="submission" date="2024-05" db="EMBL/GenBank/DDBJ databases">
        <title>Haplotype-resolved chromosome-level genome assembly of Huyou (Citrus changshanensis).</title>
        <authorList>
            <person name="Miao C."/>
            <person name="Chen W."/>
            <person name="Wu Y."/>
            <person name="Wang L."/>
            <person name="Zhao S."/>
            <person name="Grierson D."/>
            <person name="Xu C."/>
            <person name="Chen K."/>
        </authorList>
    </citation>
    <scope>NUCLEOTIDE SEQUENCE [LARGE SCALE GENOMIC DNA]</scope>
    <source>
        <strain evidence="11">01-14</strain>
        <tissue evidence="11">Leaf</tissue>
    </source>
</reference>
<keyword evidence="4 10" id="KW-0812">Transmembrane</keyword>
<dbReference type="Pfam" id="PF00230">
    <property type="entry name" value="MIP"/>
    <property type="match status" value="1"/>
</dbReference>
<feature type="compositionally biased region" description="Basic residues" evidence="9">
    <location>
        <begin position="171"/>
        <end position="181"/>
    </location>
</feature>
<evidence type="ECO:0000256" key="7">
    <source>
        <dbReference type="ARBA" id="ARBA00023136"/>
    </source>
</evidence>
<dbReference type="Gene3D" id="1.20.1080.10">
    <property type="entry name" value="Glycerol uptake facilitator protein"/>
    <property type="match status" value="1"/>
</dbReference>
<dbReference type="PRINTS" id="PR00783">
    <property type="entry name" value="MINTRINSICP"/>
</dbReference>
<feature type="transmembrane region" description="Helical" evidence="10">
    <location>
        <begin position="471"/>
        <end position="488"/>
    </location>
</feature>
<dbReference type="PROSITE" id="PS00221">
    <property type="entry name" value="MIP"/>
    <property type="match status" value="1"/>
</dbReference>